<dbReference type="AlphaFoldDB" id="L7JBS7"/>
<organism>
    <name type="scientific">Pyricularia oryzae (strain P131)</name>
    <name type="common">Rice blast fungus</name>
    <name type="synonym">Magnaporthe oryzae</name>
    <dbReference type="NCBI Taxonomy" id="1143193"/>
    <lineage>
        <taxon>Eukaryota</taxon>
        <taxon>Fungi</taxon>
        <taxon>Dikarya</taxon>
        <taxon>Ascomycota</taxon>
        <taxon>Pezizomycotina</taxon>
        <taxon>Sordariomycetes</taxon>
        <taxon>Sordariomycetidae</taxon>
        <taxon>Magnaporthales</taxon>
        <taxon>Pyriculariaceae</taxon>
        <taxon>Pyricularia</taxon>
    </lineage>
</organism>
<name>L7JBS7_PYRO1</name>
<proteinExistence type="predicted"/>
<evidence type="ECO:0000313" key="1">
    <source>
        <dbReference type="EMBL" id="ELQ65563.1"/>
    </source>
</evidence>
<sequence>MCNLGTAAYHLSTPTLATLAYSLHLRTLMRYAMQGQNVRADPTSVKKAANWFEFQVHGCLMWGPPGGNGYPAGEFTRGPVRGRIRMEIEMNKHCSHCMEYDVIGKAGDKIGAMITFLENQKALNRIASHGVALNDLHEAPGGTHASSVVQLIGCRSCW</sequence>
<accession>L7JBS7</accession>
<reference evidence="1" key="1">
    <citation type="journal article" date="2012" name="PLoS Genet.">
        <title>Comparative analysis of the genomes of two field isolates of the rice blast fungus Magnaporthe oryzae.</title>
        <authorList>
            <person name="Xue M."/>
            <person name="Yang J."/>
            <person name="Li Z."/>
            <person name="Hu S."/>
            <person name="Yao N."/>
            <person name="Dean R.A."/>
            <person name="Zhao W."/>
            <person name="Shen M."/>
            <person name="Zhang H."/>
            <person name="Li C."/>
            <person name="Liu L."/>
            <person name="Cao L."/>
            <person name="Xu X."/>
            <person name="Xing Y."/>
            <person name="Hsiang T."/>
            <person name="Zhang Z."/>
            <person name="Xu J.R."/>
            <person name="Peng Y.L."/>
        </authorList>
    </citation>
    <scope>NUCLEOTIDE SEQUENCE [LARGE SCALE GENOMIC DNA]</scope>
    <source>
        <strain evidence="1">P131</strain>
    </source>
</reference>
<dbReference type="EMBL" id="JH795560">
    <property type="protein sequence ID" value="ELQ65563.1"/>
    <property type="molecule type" value="Genomic_DNA"/>
</dbReference>
<protein>
    <submittedName>
        <fullName evidence="1">Uncharacterized protein</fullName>
    </submittedName>
</protein>
<gene>
    <name evidence="1" type="ORF">OOW_P131scaffold00479g2</name>
</gene>